<dbReference type="Proteomes" id="UP000540191">
    <property type="component" value="Unassembled WGS sequence"/>
</dbReference>
<organism evidence="4 5">
    <name type="scientific">Micrococcus cohnii</name>
    <dbReference type="NCBI Taxonomy" id="993416"/>
    <lineage>
        <taxon>Bacteria</taxon>
        <taxon>Bacillati</taxon>
        <taxon>Actinomycetota</taxon>
        <taxon>Actinomycetes</taxon>
        <taxon>Micrococcales</taxon>
        <taxon>Micrococcaceae</taxon>
        <taxon>Micrococcus</taxon>
    </lineage>
</organism>
<proteinExistence type="inferred from homology"/>
<dbReference type="GO" id="GO:0016616">
    <property type="term" value="F:oxidoreductase activity, acting on the CH-OH group of donors, NAD or NADP as acceptor"/>
    <property type="evidence" value="ECO:0007669"/>
    <property type="project" value="UniProtKB-ARBA"/>
</dbReference>
<reference evidence="4 5" key="1">
    <citation type="submission" date="2020-08" db="EMBL/GenBank/DDBJ databases">
        <title>Sequencing the genomes of 1000 actinobacteria strains.</title>
        <authorList>
            <person name="Klenk H.-P."/>
        </authorList>
    </citation>
    <scope>NUCLEOTIDE SEQUENCE [LARGE SCALE GENOMIC DNA]</scope>
    <source>
        <strain evidence="4 5">DSM 23974</strain>
    </source>
</reference>
<dbReference type="FunFam" id="3.40.50.720:FF:000047">
    <property type="entry name" value="NADP-dependent L-serine/L-allo-threonine dehydrogenase"/>
    <property type="match status" value="1"/>
</dbReference>
<dbReference type="PRINTS" id="PR00081">
    <property type="entry name" value="GDHRDH"/>
</dbReference>
<gene>
    <name evidence="4" type="ORF">HDA30_000607</name>
</gene>
<evidence type="ECO:0000313" key="4">
    <source>
        <dbReference type="EMBL" id="MBB4735099.1"/>
    </source>
</evidence>
<dbReference type="PRINTS" id="PR00080">
    <property type="entry name" value="SDRFAMILY"/>
</dbReference>
<dbReference type="Gene3D" id="3.40.50.720">
    <property type="entry name" value="NAD(P)-binding Rossmann-like Domain"/>
    <property type="match status" value="1"/>
</dbReference>
<dbReference type="AlphaFoldDB" id="A0A7W7GMZ5"/>
<evidence type="ECO:0000313" key="5">
    <source>
        <dbReference type="Proteomes" id="UP000540191"/>
    </source>
</evidence>
<accession>A0A7W7GMZ5</accession>
<dbReference type="PANTHER" id="PTHR42901">
    <property type="entry name" value="ALCOHOL DEHYDROGENASE"/>
    <property type="match status" value="1"/>
</dbReference>
<dbReference type="EMBL" id="JACHNA010000001">
    <property type="protein sequence ID" value="MBB4735099.1"/>
    <property type="molecule type" value="Genomic_DNA"/>
</dbReference>
<dbReference type="SUPFAM" id="SSF51735">
    <property type="entry name" value="NAD(P)-binding Rossmann-fold domains"/>
    <property type="match status" value="1"/>
</dbReference>
<keyword evidence="2" id="KW-0560">Oxidoreductase</keyword>
<evidence type="ECO:0000256" key="3">
    <source>
        <dbReference type="RuleBase" id="RU000363"/>
    </source>
</evidence>
<evidence type="ECO:0000256" key="2">
    <source>
        <dbReference type="ARBA" id="ARBA00023002"/>
    </source>
</evidence>
<protein>
    <submittedName>
        <fullName evidence="4">NADP-dependent 3-hydroxy acid dehydrogenase YdfG</fullName>
    </submittedName>
</protein>
<dbReference type="PANTHER" id="PTHR42901:SF1">
    <property type="entry name" value="ALCOHOL DEHYDROGENASE"/>
    <property type="match status" value="1"/>
</dbReference>
<keyword evidence="5" id="KW-1185">Reference proteome</keyword>
<sequence>MTETMNSAPHPSAAPRRAVVTGASAGIGRATALELARRGWHVYAVGRRSERLDELAAQTADEQAPGAVVPAPLDVTDAAAVEALAGRVAAEGGVDALVNIAGGARGTEHVAAGDTENWEWMYRANVLGTLTMCRAFLPMLRAHGRGSVLNLTSTAAIVAYEGGAGYNAAKMGQHGLTAALCLEEAEHDVRVIEVLPGMVHTEEFSLRRLGGDAAAADKVYAGVEKPLTAEDVAEVCVHALELPHHVNLDQIVMRPLAQAAQHKVIRR</sequence>
<comment type="similarity">
    <text evidence="1 3">Belongs to the short-chain dehydrogenases/reductases (SDR) family.</text>
</comment>
<dbReference type="Pfam" id="PF00106">
    <property type="entry name" value="adh_short"/>
    <property type="match status" value="1"/>
</dbReference>
<name>A0A7W7GMZ5_9MICC</name>
<evidence type="ECO:0000256" key="1">
    <source>
        <dbReference type="ARBA" id="ARBA00006484"/>
    </source>
</evidence>
<comment type="caution">
    <text evidence="4">The sequence shown here is derived from an EMBL/GenBank/DDBJ whole genome shotgun (WGS) entry which is preliminary data.</text>
</comment>
<dbReference type="InterPro" id="IPR002347">
    <property type="entry name" value="SDR_fam"/>
</dbReference>
<dbReference type="InterPro" id="IPR036291">
    <property type="entry name" value="NAD(P)-bd_dom_sf"/>
</dbReference>